<sequence length="44" mass="5196">MEGNAWVLEKIRGILNEEEYRMAIENLKAIEKEFEKWGQEIGSL</sequence>
<name>W8NW22_9EURY</name>
<dbReference type="KEGG" id="tnu:BD01_1769"/>
<protein>
    <submittedName>
        <fullName evidence="1">Uncharacterized protein</fullName>
    </submittedName>
</protein>
<reference evidence="1 2" key="1">
    <citation type="submission" date="2014-02" db="EMBL/GenBank/DDBJ databases">
        <title>Genome Sequence of an Hyperthermophilic Archaeon, Thermococcus nautili 30-1, producing viral vesicles.</title>
        <authorList>
            <person name="Oberto J."/>
            <person name="Gaudin M."/>
            <person name="Cossu M."/>
            <person name="Gorlas A."/>
            <person name="Slesarev A."/>
            <person name="Marguet E."/>
            <person name="Forterre P."/>
        </authorList>
    </citation>
    <scope>NUCLEOTIDE SEQUENCE [LARGE SCALE GENOMIC DNA]</scope>
    <source>
        <strain evidence="1 2">30-1</strain>
    </source>
</reference>
<proteinExistence type="predicted"/>
<dbReference type="EMBL" id="CP007264">
    <property type="protein sequence ID" value="AHL23372.1"/>
    <property type="molecule type" value="Genomic_DNA"/>
</dbReference>
<gene>
    <name evidence="1" type="ORF">BD01_1769</name>
</gene>
<organism evidence="1 2">
    <name type="scientific">Thermococcus nautili</name>
    <dbReference type="NCBI Taxonomy" id="195522"/>
    <lineage>
        <taxon>Archaea</taxon>
        <taxon>Methanobacteriati</taxon>
        <taxon>Methanobacteriota</taxon>
        <taxon>Thermococci</taxon>
        <taxon>Thermococcales</taxon>
        <taxon>Thermococcaceae</taxon>
        <taxon>Thermococcus</taxon>
    </lineage>
</organism>
<dbReference type="Proteomes" id="UP000019434">
    <property type="component" value="Chromosome"/>
</dbReference>
<dbReference type="GeneID" id="82170607"/>
<dbReference type="AlphaFoldDB" id="W8NW22"/>
<keyword evidence="2" id="KW-1185">Reference proteome</keyword>
<dbReference type="HOGENOM" id="CLU_3210942_0_0_2"/>
<evidence type="ECO:0000313" key="1">
    <source>
        <dbReference type="EMBL" id="AHL23372.1"/>
    </source>
</evidence>
<accession>W8NW22</accession>
<dbReference type="RefSeq" id="WP_281169300.1">
    <property type="nucleotide sequence ID" value="NZ_CP007264.1"/>
</dbReference>
<evidence type="ECO:0000313" key="2">
    <source>
        <dbReference type="Proteomes" id="UP000019434"/>
    </source>
</evidence>